<dbReference type="Gene3D" id="1.20.140.10">
    <property type="entry name" value="Butyryl-CoA Dehydrogenase, subunit A, domain 3"/>
    <property type="match status" value="1"/>
</dbReference>
<dbReference type="InterPro" id="IPR009075">
    <property type="entry name" value="AcylCo_DH/oxidase_C"/>
</dbReference>
<dbReference type="Gene3D" id="6.10.250.600">
    <property type="match status" value="1"/>
</dbReference>
<feature type="domain" description="Acyl-CoA oxidase/dehydrogenase middle" evidence="6">
    <location>
        <begin position="172"/>
        <end position="280"/>
    </location>
</feature>
<evidence type="ECO:0000256" key="3">
    <source>
        <dbReference type="ARBA" id="ARBA00022827"/>
    </source>
</evidence>
<name>A0A9P6H2A4_9AGAM</name>
<dbReference type="Gene3D" id="2.40.110.20">
    <property type="match status" value="1"/>
</dbReference>
<dbReference type="SUPFAM" id="SSF47203">
    <property type="entry name" value="Acyl-CoA dehydrogenase C-terminal domain-like"/>
    <property type="match status" value="1"/>
</dbReference>
<organism evidence="8 9">
    <name type="scientific">Thelephora terrestris</name>
    <dbReference type="NCBI Taxonomy" id="56493"/>
    <lineage>
        <taxon>Eukaryota</taxon>
        <taxon>Fungi</taxon>
        <taxon>Dikarya</taxon>
        <taxon>Basidiomycota</taxon>
        <taxon>Agaricomycotina</taxon>
        <taxon>Agaricomycetes</taxon>
        <taxon>Thelephorales</taxon>
        <taxon>Thelephoraceae</taxon>
        <taxon>Thelephora</taxon>
    </lineage>
</organism>
<dbReference type="PANTHER" id="PTHR42707">
    <property type="entry name" value="ACYL-COA DEHYDROGENASE"/>
    <property type="match status" value="1"/>
</dbReference>
<dbReference type="InterPro" id="IPR006091">
    <property type="entry name" value="Acyl-CoA_Oxase/DH_mid-dom"/>
</dbReference>
<dbReference type="GO" id="GO:0003995">
    <property type="term" value="F:acyl-CoA dehydrogenase activity"/>
    <property type="evidence" value="ECO:0007669"/>
    <property type="project" value="TreeGrafter"/>
</dbReference>
<gene>
    <name evidence="8" type="ORF">BJ322DRAFT_1094297</name>
</gene>
<dbReference type="Pfam" id="PF02770">
    <property type="entry name" value="Acyl-CoA_dh_M"/>
    <property type="match status" value="1"/>
</dbReference>
<keyword evidence="3 4" id="KW-0274">FAD</keyword>
<evidence type="ECO:0000259" key="7">
    <source>
        <dbReference type="Pfam" id="PF18158"/>
    </source>
</evidence>
<evidence type="ECO:0000256" key="1">
    <source>
        <dbReference type="ARBA" id="ARBA00009347"/>
    </source>
</evidence>
<proteinExistence type="inferred from homology"/>
<feature type="domain" description="Acyl-CoA dehydrogenase/oxidase C-terminal" evidence="5">
    <location>
        <begin position="291"/>
        <end position="447"/>
    </location>
</feature>
<dbReference type="InterPro" id="IPR036250">
    <property type="entry name" value="AcylCo_DH-like_C"/>
</dbReference>
<dbReference type="EMBL" id="WIUZ02000025">
    <property type="protein sequence ID" value="KAF9777983.1"/>
    <property type="molecule type" value="Genomic_DNA"/>
</dbReference>
<comment type="similarity">
    <text evidence="1 4">Belongs to the acyl-CoA dehydrogenase family.</text>
</comment>
<dbReference type="Pfam" id="PF18158">
    <property type="entry name" value="AidB_N"/>
    <property type="match status" value="1"/>
</dbReference>
<dbReference type="InterPro" id="IPR052904">
    <property type="entry name" value="Acyl-CoA_dehydrogenase-like"/>
</dbReference>
<dbReference type="SUPFAM" id="SSF56645">
    <property type="entry name" value="Acyl-CoA dehydrogenase NM domain-like"/>
    <property type="match status" value="1"/>
</dbReference>
<dbReference type="InterPro" id="IPR041504">
    <property type="entry name" value="AidB_N"/>
</dbReference>
<keyword evidence="9" id="KW-1185">Reference proteome</keyword>
<evidence type="ECO:0000313" key="8">
    <source>
        <dbReference type="EMBL" id="KAF9777983.1"/>
    </source>
</evidence>
<dbReference type="OrthoDB" id="10251155at2759"/>
<evidence type="ECO:0000256" key="2">
    <source>
        <dbReference type="ARBA" id="ARBA00022630"/>
    </source>
</evidence>
<sequence length="586" mass="64242">MKVEEGFKQTPPTEGHPFLDDPILPALLHRLCPSGHYNRIRADLVNLGTQVLPDMREIGNLATPPYLVQYNQWGQRIDKLVTSESWRNLKAVSQKEGIIGIFYERESGDFSRVHGFMKVLMMAGDAQVIFCPLSMTDGCARALELYGSHVLREEVLRRLVSRNPDTAFTAGQWMTERPGGSDVSQTETTATHIVSDAYLLDGFKWFSSATDSDVSLALARTGDPSGGSRSLSLFLIPLNPSLYPNARDSRTQSARNGILIHRLKNKFGTHIVPTAELSLQGTHAHLVGKLNQGVKTISSVLNITRVHSGVGSVGYVRKALSLAKAYASVRRTGHPRTLLHDIPLHLNELAKLTVTYKALVHFVFEVVGLLGKVECGTADEPAQHRLRVLTPVLKAFCAEKGVQVTIECMTALGGEGYMEENGIGRLVRDGIVEKIWEGTTTVLSLDMVKAFQTRGSVEALSQWVKAEIKRAKVALHGKLRGIDGIIASALDTLVTSLRSPSALSPRPALFLLGYIASGTAMLEHAVWSASHRTQTEHEVDIETVIRWVECGGLAAAREELRTASALDHEVNGRIVYGSNGKVRWKL</sequence>
<evidence type="ECO:0000256" key="4">
    <source>
        <dbReference type="RuleBase" id="RU362125"/>
    </source>
</evidence>
<dbReference type="InterPro" id="IPR009100">
    <property type="entry name" value="AcylCoA_DH/oxidase_NM_dom_sf"/>
</dbReference>
<evidence type="ECO:0000259" key="6">
    <source>
        <dbReference type="Pfam" id="PF02770"/>
    </source>
</evidence>
<accession>A0A9P6H2A4</accession>
<reference evidence="8" key="2">
    <citation type="submission" date="2020-11" db="EMBL/GenBank/DDBJ databases">
        <authorList>
            <consortium name="DOE Joint Genome Institute"/>
            <person name="Kuo A."/>
            <person name="Miyauchi S."/>
            <person name="Kiss E."/>
            <person name="Drula E."/>
            <person name="Kohler A."/>
            <person name="Sanchez-Garcia M."/>
            <person name="Andreopoulos B."/>
            <person name="Barry K.W."/>
            <person name="Bonito G."/>
            <person name="Buee M."/>
            <person name="Carver A."/>
            <person name="Chen C."/>
            <person name="Cichocki N."/>
            <person name="Clum A."/>
            <person name="Culley D."/>
            <person name="Crous P.W."/>
            <person name="Fauchery L."/>
            <person name="Girlanda M."/>
            <person name="Hayes R."/>
            <person name="Keri Z."/>
            <person name="Labutti K."/>
            <person name="Lipzen A."/>
            <person name="Lombard V."/>
            <person name="Magnuson J."/>
            <person name="Maillard F."/>
            <person name="Morin E."/>
            <person name="Murat C."/>
            <person name="Nolan M."/>
            <person name="Ohm R."/>
            <person name="Pangilinan J."/>
            <person name="Pereira M."/>
            <person name="Perotto S."/>
            <person name="Peter M."/>
            <person name="Riley R."/>
            <person name="Sitrit Y."/>
            <person name="Stielow B."/>
            <person name="Szollosi G."/>
            <person name="Zifcakova L."/>
            <person name="Stursova M."/>
            <person name="Spatafora J.W."/>
            <person name="Tedersoo L."/>
            <person name="Vaario L.-M."/>
            <person name="Yamada A."/>
            <person name="Yan M."/>
            <person name="Wang P."/>
            <person name="Xu J."/>
            <person name="Bruns T."/>
            <person name="Baldrian P."/>
            <person name="Vilgalys R."/>
            <person name="Henrissat B."/>
            <person name="Grigoriev I.V."/>
            <person name="Hibbett D."/>
            <person name="Nagy L.G."/>
            <person name="Martin F.M."/>
        </authorList>
    </citation>
    <scope>NUCLEOTIDE SEQUENCE</scope>
    <source>
        <strain evidence="8">UH-Tt-Lm1</strain>
    </source>
</reference>
<evidence type="ECO:0000259" key="5">
    <source>
        <dbReference type="Pfam" id="PF00441"/>
    </source>
</evidence>
<comment type="cofactor">
    <cofactor evidence="4">
        <name>FAD</name>
        <dbReference type="ChEBI" id="CHEBI:57692"/>
    </cofactor>
</comment>
<evidence type="ECO:0000313" key="9">
    <source>
        <dbReference type="Proteomes" id="UP000736335"/>
    </source>
</evidence>
<dbReference type="Pfam" id="PF00441">
    <property type="entry name" value="Acyl-CoA_dh_1"/>
    <property type="match status" value="1"/>
</dbReference>
<dbReference type="Proteomes" id="UP000736335">
    <property type="component" value="Unassembled WGS sequence"/>
</dbReference>
<reference evidence="8" key="1">
    <citation type="journal article" date="2020" name="Nat. Commun.">
        <title>Large-scale genome sequencing of mycorrhizal fungi provides insights into the early evolution of symbiotic traits.</title>
        <authorList>
            <person name="Miyauchi S."/>
            <person name="Kiss E."/>
            <person name="Kuo A."/>
            <person name="Drula E."/>
            <person name="Kohler A."/>
            <person name="Sanchez-Garcia M."/>
            <person name="Morin E."/>
            <person name="Andreopoulos B."/>
            <person name="Barry K.W."/>
            <person name="Bonito G."/>
            <person name="Buee M."/>
            <person name="Carver A."/>
            <person name="Chen C."/>
            <person name="Cichocki N."/>
            <person name="Clum A."/>
            <person name="Culley D."/>
            <person name="Crous P.W."/>
            <person name="Fauchery L."/>
            <person name="Girlanda M."/>
            <person name="Hayes R.D."/>
            <person name="Keri Z."/>
            <person name="LaButti K."/>
            <person name="Lipzen A."/>
            <person name="Lombard V."/>
            <person name="Magnuson J."/>
            <person name="Maillard F."/>
            <person name="Murat C."/>
            <person name="Nolan M."/>
            <person name="Ohm R.A."/>
            <person name="Pangilinan J."/>
            <person name="Pereira M.F."/>
            <person name="Perotto S."/>
            <person name="Peter M."/>
            <person name="Pfister S."/>
            <person name="Riley R."/>
            <person name="Sitrit Y."/>
            <person name="Stielow J.B."/>
            <person name="Szollosi G."/>
            <person name="Zifcakova L."/>
            <person name="Stursova M."/>
            <person name="Spatafora J.W."/>
            <person name="Tedersoo L."/>
            <person name="Vaario L.M."/>
            <person name="Yamada A."/>
            <person name="Yan M."/>
            <person name="Wang P."/>
            <person name="Xu J."/>
            <person name="Bruns T."/>
            <person name="Baldrian P."/>
            <person name="Vilgalys R."/>
            <person name="Dunand C."/>
            <person name="Henrissat B."/>
            <person name="Grigoriev I.V."/>
            <person name="Hibbett D."/>
            <person name="Nagy L.G."/>
            <person name="Martin F.M."/>
        </authorList>
    </citation>
    <scope>NUCLEOTIDE SEQUENCE</scope>
    <source>
        <strain evidence="8">UH-Tt-Lm1</strain>
    </source>
</reference>
<dbReference type="AlphaFoldDB" id="A0A9P6H2A4"/>
<feature type="domain" description="Adaptive response protein AidB N-terminal" evidence="7">
    <location>
        <begin position="16"/>
        <end position="163"/>
    </location>
</feature>
<dbReference type="PANTHER" id="PTHR42707:SF2">
    <property type="entry name" value="ACD11 DEHYDROGENASE"/>
    <property type="match status" value="1"/>
</dbReference>
<comment type="caution">
    <text evidence="8">The sequence shown here is derived from an EMBL/GenBank/DDBJ whole genome shotgun (WGS) entry which is preliminary data.</text>
</comment>
<keyword evidence="4" id="KW-0560">Oxidoreductase</keyword>
<protein>
    <submittedName>
        <fullName evidence="8">Acyl-CoA dehydrogenase domain-containing protein</fullName>
    </submittedName>
</protein>
<keyword evidence="2 4" id="KW-0285">Flavoprotein</keyword>